<evidence type="ECO:0000313" key="2">
    <source>
        <dbReference type="Proteomes" id="UP000663193"/>
    </source>
</evidence>
<reference evidence="2" key="1">
    <citation type="journal article" date="2021" name="BMC Genomics">
        <title>Chromosome-level genome assembly and manually-curated proteome of model necrotroph Parastagonospora nodorum Sn15 reveals a genome-wide trove of candidate effector homologs, and redundancy of virulence-related functions within an accessory chromosome.</title>
        <authorList>
            <person name="Bertazzoni S."/>
            <person name="Jones D.A.B."/>
            <person name="Phan H.T."/>
            <person name="Tan K.-C."/>
            <person name="Hane J.K."/>
        </authorList>
    </citation>
    <scope>NUCLEOTIDE SEQUENCE [LARGE SCALE GENOMIC DNA]</scope>
    <source>
        <strain evidence="2">SN15 / ATCC MYA-4574 / FGSC 10173)</strain>
    </source>
</reference>
<dbReference type="AlphaFoldDB" id="A0A7U2I5R9"/>
<name>A0A7U2I5R9_PHANO</name>
<protein>
    <submittedName>
        <fullName evidence="1">Uncharacterized protein</fullName>
    </submittedName>
</protein>
<dbReference type="Proteomes" id="UP000663193">
    <property type="component" value="Chromosome 14"/>
</dbReference>
<keyword evidence="2" id="KW-1185">Reference proteome</keyword>
<sequence length="55" mass="6330">MSVVANNKSLYDRQDVLFVAALLRVFYCSLRRGVVAMPIDPKRSRYILSRLQVVT</sequence>
<gene>
    <name evidence="1" type="ORF">JI435_418700</name>
</gene>
<dbReference type="VEuPathDB" id="FungiDB:JI435_418700"/>
<dbReference type="EMBL" id="CP069036">
    <property type="protein sequence ID" value="QRD02810.1"/>
    <property type="molecule type" value="Genomic_DNA"/>
</dbReference>
<proteinExistence type="predicted"/>
<organism evidence="1 2">
    <name type="scientific">Phaeosphaeria nodorum (strain SN15 / ATCC MYA-4574 / FGSC 10173)</name>
    <name type="common">Glume blotch fungus</name>
    <name type="synonym">Parastagonospora nodorum</name>
    <dbReference type="NCBI Taxonomy" id="321614"/>
    <lineage>
        <taxon>Eukaryota</taxon>
        <taxon>Fungi</taxon>
        <taxon>Dikarya</taxon>
        <taxon>Ascomycota</taxon>
        <taxon>Pezizomycotina</taxon>
        <taxon>Dothideomycetes</taxon>
        <taxon>Pleosporomycetidae</taxon>
        <taxon>Pleosporales</taxon>
        <taxon>Pleosporineae</taxon>
        <taxon>Phaeosphaeriaceae</taxon>
        <taxon>Parastagonospora</taxon>
    </lineage>
</organism>
<evidence type="ECO:0000313" key="1">
    <source>
        <dbReference type="EMBL" id="QRD02810.1"/>
    </source>
</evidence>
<accession>A0A7U2I5R9</accession>